<evidence type="ECO:0000313" key="6">
    <source>
        <dbReference type="EMBL" id="RFU29300.1"/>
    </source>
</evidence>
<keyword evidence="5" id="KW-0032">Aminotransferase</keyword>
<proteinExistence type="inferred from homology"/>
<dbReference type="InterPro" id="IPR050103">
    <property type="entry name" value="Class-III_PLP-dep_AT"/>
</dbReference>
<evidence type="ECO:0000256" key="4">
    <source>
        <dbReference type="RuleBase" id="RU003560"/>
    </source>
</evidence>
<dbReference type="AlphaFoldDB" id="A0A3E2H7D7"/>
<dbReference type="InterPro" id="IPR005814">
    <property type="entry name" value="Aminotrans_3"/>
</dbReference>
<keyword evidence="3 4" id="KW-0663">Pyridoxal phosphate</keyword>
<dbReference type="PANTHER" id="PTHR11986:SF18">
    <property type="entry name" value="ORNITHINE AMINOTRANSFERASE, MITOCHONDRIAL"/>
    <property type="match status" value="1"/>
</dbReference>
<evidence type="ECO:0000256" key="3">
    <source>
        <dbReference type="ARBA" id="ARBA00022898"/>
    </source>
</evidence>
<dbReference type="GO" id="GO:0042802">
    <property type="term" value="F:identical protein binding"/>
    <property type="evidence" value="ECO:0007669"/>
    <property type="project" value="TreeGrafter"/>
</dbReference>
<keyword evidence="5" id="KW-0808">Transferase</keyword>
<dbReference type="Pfam" id="PF00202">
    <property type="entry name" value="Aminotran_3"/>
    <property type="match status" value="1"/>
</dbReference>
<protein>
    <recommendedName>
        <fullName evidence="5">Ornithine aminotransferase</fullName>
        <ecNumber evidence="5">2.6.1.13</ecNumber>
    </recommendedName>
</protein>
<dbReference type="PANTHER" id="PTHR11986">
    <property type="entry name" value="AMINOTRANSFERASE CLASS III"/>
    <property type="match status" value="1"/>
</dbReference>
<dbReference type="EMBL" id="NCSJ02000133">
    <property type="protein sequence ID" value="RFU29300.1"/>
    <property type="molecule type" value="Genomic_DNA"/>
</dbReference>
<sequence>MQDVDGKEYIDFIAMFSAVNTGHCHPKILAAVMEQMQKVTLINLATHNATWGPLAERLCTRLGYDKVISVVSGSEATDTACKIARKWGILKKGIAPEKTFIFGVGDSFHGLTSGVWNLQNPTKKRAEYGLDSSLQTNLNPSTGEIMRYGNIQEFRDCIEKHHEQTAAVIMECLHGALLTEIEIKYARAVYDLCKEYNILFIADEVRQGVGKTGKFFCHEHLGPDVKPDIVAMGKSISGGFYPCSYVIGKEEAMSLVGTAEVAATFGFTPVGVAATNAVLDLVDEPGYMERGIALGKRFKEAAASWDHKFILNTVSCGTDMVIYIDENNPDYPVTGRKVAALCIQKGLLVTSFTNRVRMSPPLILTDEEMDKAMSIIKEALDEVMDYDYVPGEVWTGPE</sequence>
<comment type="cofactor">
    <cofactor evidence="1 5">
        <name>pyridoxal 5'-phosphate</name>
        <dbReference type="ChEBI" id="CHEBI:597326"/>
    </cofactor>
</comment>
<evidence type="ECO:0000256" key="5">
    <source>
        <dbReference type="RuleBase" id="RU365036"/>
    </source>
</evidence>
<dbReference type="SUPFAM" id="SSF53383">
    <property type="entry name" value="PLP-dependent transferases"/>
    <property type="match status" value="1"/>
</dbReference>
<dbReference type="Gene3D" id="3.40.640.10">
    <property type="entry name" value="Type I PLP-dependent aspartate aminotransferase-like (Major domain)"/>
    <property type="match status" value="1"/>
</dbReference>
<accession>A0A3E2H7D7</accession>
<reference evidence="6 7" key="1">
    <citation type="submission" date="2018-05" db="EMBL/GenBank/DDBJ databases">
        <title>Draft genome sequence of Scytalidium lignicola DSM 105466, a ubiquitous saprotrophic fungus.</title>
        <authorList>
            <person name="Buettner E."/>
            <person name="Gebauer A.M."/>
            <person name="Hofrichter M."/>
            <person name="Liers C."/>
            <person name="Kellner H."/>
        </authorList>
    </citation>
    <scope>NUCLEOTIDE SEQUENCE [LARGE SCALE GENOMIC DNA]</scope>
    <source>
        <strain evidence="6 7">DSM 105466</strain>
    </source>
</reference>
<keyword evidence="7" id="KW-1185">Reference proteome</keyword>
<dbReference type="Proteomes" id="UP000258309">
    <property type="component" value="Unassembled WGS sequence"/>
</dbReference>
<dbReference type="Gene3D" id="3.90.1150.10">
    <property type="entry name" value="Aspartate Aminotransferase, domain 1"/>
    <property type="match status" value="1"/>
</dbReference>
<comment type="similarity">
    <text evidence="2 4">Belongs to the class-III pyridoxal-phosphate-dependent aminotransferase family.</text>
</comment>
<dbReference type="STRING" id="5539.A0A3E2H7D7"/>
<comment type="pathway">
    <text evidence="5">Amino-acid biosynthesis; L-proline biosynthesis; L-glutamate 5-semialdehyde from L-ornithine: step 1/1.</text>
</comment>
<dbReference type="InterPro" id="IPR015424">
    <property type="entry name" value="PyrdxlP-dep_Trfase"/>
</dbReference>
<dbReference type="InterPro" id="IPR015421">
    <property type="entry name" value="PyrdxlP-dep_Trfase_major"/>
</dbReference>
<dbReference type="GO" id="GO:0010121">
    <property type="term" value="P:L-arginine catabolic process to proline via ornithine"/>
    <property type="evidence" value="ECO:0007669"/>
    <property type="project" value="TreeGrafter"/>
</dbReference>
<dbReference type="EC" id="2.6.1.13" evidence="5"/>
<dbReference type="GO" id="GO:0004587">
    <property type="term" value="F:ornithine aminotransferase activity"/>
    <property type="evidence" value="ECO:0007669"/>
    <property type="project" value="UniProtKB-EC"/>
</dbReference>
<evidence type="ECO:0000313" key="7">
    <source>
        <dbReference type="Proteomes" id="UP000258309"/>
    </source>
</evidence>
<dbReference type="GO" id="GO:0019544">
    <property type="term" value="P:L-arginine catabolic process to L-glutamate"/>
    <property type="evidence" value="ECO:0007669"/>
    <property type="project" value="TreeGrafter"/>
</dbReference>
<dbReference type="UniPathway" id="UPA00098">
    <property type="reaction ID" value="UER00358"/>
</dbReference>
<evidence type="ECO:0000256" key="2">
    <source>
        <dbReference type="ARBA" id="ARBA00008954"/>
    </source>
</evidence>
<dbReference type="GO" id="GO:0030170">
    <property type="term" value="F:pyridoxal phosphate binding"/>
    <property type="evidence" value="ECO:0007669"/>
    <property type="project" value="InterPro"/>
</dbReference>
<dbReference type="PIRSF" id="PIRSF000521">
    <property type="entry name" value="Transaminase_4ab_Lys_Orn"/>
    <property type="match status" value="1"/>
</dbReference>
<feature type="non-terminal residue" evidence="6">
    <location>
        <position position="398"/>
    </location>
</feature>
<dbReference type="InterPro" id="IPR015422">
    <property type="entry name" value="PyrdxlP-dep_Trfase_small"/>
</dbReference>
<dbReference type="GO" id="GO:0005737">
    <property type="term" value="C:cytoplasm"/>
    <property type="evidence" value="ECO:0007669"/>
    <property type="project" value="TreeGrafter"/>
</dbReference>
<dbReference type="OMA" id="IDYMCSF"/>
<comment type="caution">
    <text evidence="6">The sequence shown here is derived from an EMBL/GenBank/DDBJ whole genome shotgun (WGS) entry which is preliminary data.</text>
</comment>
<comment type="catalytic activity">
    <reaction evidence="5">
        <text>a 2-oxocarboxylate + L-ornithine = L-glutamate 5-semialdehyde + an L-alpha-amino acid</text>
        <dbReference type="Rhea" id="RHEA:13877"/>
        <dbReference type="ChEBI" id="CHEBI:35179"/>
        <dbReference type="ChEBI" id="CHEBI:46911"/>
        <dbReference type="ChEBI" id="CHEBI:58066"/>
        <dbReference type="ChEBI" id="CHEBI:59869"/>
        <dbReference type="EC" id="2.6.1.13"/>
    </reaction>
</comment>
<organism evidence="6 7">
    <name type="scientific">Scytalidium lignicola</name>
    <name type="common">Hyphomycete</name>
    <dbReference type="NCBI Taxonomy" id="5539"/>
    <lineage>
        <taxon>Eukaryota</taxon>
        <taxon>Fungi</taxon>
        <taxon>Dikarya</taxon>
        <taxon>Ascomycota</taxon>
        <taxon>Pezizomycotina</taxon>
        <taxon>Leotiomycetes</taxon>
        <taxon>Leotiomycetes incertae sedis</taxon>
        <taxon>Scytalidium</taxon>
    </lineage>
</organism>
<name>A0A3E2H7D7_SCYLI</name>
<feature type="non-terminal residue" evidence="6">
    <location>
        <position position="1"/>
    </location>
</feature>
<gene>
    <name evidence="6" type="ORF">B7463_g7028</name>
</gene>
<evidence type="ECO:0000256" key="1">
    <source>
        <dbReference type="ARBA" id="ARBA00001933"/>
    </source>
</evidence>
<dbReference type="GO" id="GO:0055129">
    <property type="term" value="P:L-proline biosynthetic process"/>
    <property type="evidence" value="ECO:0007669"/>
    <property type="project" value="UniProtKB-UniPathway"/>
</dbReference>
<dbReference type="OrthoDB" id="3488610at2759"/>